<evidence type="ECO:0008006" key="4">
    <source>
        <dbReference type="Google" id="ProtNLM"/>
    </source>
</evidence>
<protein>
    <recommendedName>
        <fullName evidence="4">Reverse transcriptase domain-containing protein</fullName>
    </recommendedName>
</protein>
<feature type="region of interest" description="Disordered" evidence="1">
    <location>
        <begin position="15"/>
        <end position="36"/>
    </location>
</feature>
<dbReference type="EMBL" id="CP133618">
    <property type="protein sequence ID" value="WMV38212.1"/>
    <property type="molecule type" value="Genomic_DNA"/>
</dbReference>
<dbReference type="Proteomes" id="UP001234989">
    <property type="component" value="Chromosome 7"/>
</dbReference>
<keyword evidence="3" id="KW-1185">Reference proteome</keyword>
<reference evidence="2" key="1">
    <citation type="submission" date="2023-08" db="EMBL/GenBank/DDBJ databases">
        <title>A de novo genome assembly of Solanum verrucosum Schlechtendal, a Mexican diploid species geographically isolated from the other diploid A-genome species in potato relatives.</title>
        <authorList>
            <person name="Hosaka K."/>
        </authorList>
    </citation>
    <scope>NUCLEOTIDE SEQUENCE</scope>
    <source>
        <tissue evidence="2">Young leaves</tissue>
    </source>
</reference>
<gene>
    <name evidence="2" type="ORF">MTR67_031597</name>
</gene>
<organism evidence="2 3">
    <name type="scientific">Solanum verrucosum</name>
    <dbReference type="NCBI Taxonomy" id="315347"/>
    <lineage>
        <taxon>Eukaryota</taxon>
        <taxon>Viridiplantae</taxon>
        <taxon>Streptophyta</taxon>
        <taxon>Embryophyta</taxon>
        <taxon>Tracheophyta</taxon>
        <taxon>Spermatophyta</taxon>
        <taxon>Magnoliopsida</taxon>
        <taxon>eudicotyledons</taxon>
        <taxon>Gunneridae</taxon>
        <taxon>Pentapetalae</taxon>
        <taxon>asterids</taxon>
        <taxon>lamiids</taxon>
        <taxon>Solanales</taxon>
        <taxon>Solanaceae</taxon>
        <taxon>Solanoideae</taxon>
        <taxon>Solaneae</taxon>
        <taxon>Solanum</taxon>
    </lineage>
</organism>
<evidence type="ECO:0000256" key="1">
    <source>
        <dbReference type="SAM" id="MobiDB-lite"/>
    </source>
</evidence>
<dbReference type="AlphaFoldDB" id="A0AAF0U2P5"/>
<evidence type="ECO:0000313" key="2">
    <source>
        <dbReference type="EMBL" id="WMV38212.1"/>
    </source>
</evidence>
<proteinExistence type="predicted"/>
<feature type="compositionally biased region" description="Polar residues" evidence="1">
    <location>
        <begin position="15"/>
        <end position="24"/>
    </location>
</feature>
<evidence type="ECO:0000313" key="3">
    <source>
        <dbReference type="Proteomes" id="UP001234989"/>
    </source>
</evidence>
<name>A0AAF0U2P5_SOLVR</name>
<accession>A0AAF0U2P5</accession>
<sequence>MWGLWLVTSTSPESSMKARTTAVPTSDHGPWSRSVDRDPQHQLFEAKRCPARMDRRNIIENVLLAQEINSDIIKRGKLANVVIKLDMAQAYDRVDQRFLMKMLENMGFDRKWMNMVWRLVSHNWVPSGHAKEKSTICKVNQKDPEQASGGVLASIEVKPKFIKEIKAKQREDENLNKLKNTVESGRLQMPHSMPEGCPI</sequence>